<reference evidence="2 3" key="2">
    <citation type="submission" date="2018-10" db="EMBL/GenBank/DDBJ databases">
        <authorList>
            <consortium name="Pathogen Informatics"/>
        </authorList>
    </citation>
    <scope>NUCLEOTIDE SEQUENCE [LARGE SCALE GENOMIC DNA]</scope>
</reference>
<evidence type="ECO:0000313" key="3">
    <source>
        <dbReference type="Proteomes" id="UP000274131"/>
    </source>
</evidence>
<sequence length="85" mass="10112">MFPMRQGARYISHTLWPKGEEDRQPEDKIPSVTYRAADRLYQEEKQNMEDEAPTAAEARDKKIKRRKISRWTGLYKKVNGKSRED</sequence>
<name>A0A0N4UXJ9_ENTVE</name>
<dbReference type="AlphaFoldDB" id="A0A0N4UXJ9"/>
<feature type="compositionally biased region" description="Basic and acidic residues" evidence="1">
    <location>
        <begin position="18"/>
        <end position="29"/>
    </location>
</feature>
<proteinExistence type="predicted"/>
<dbReference type="EMBL" id="UXUI01007296">
    <property type="protein sequence ID" value="VDD86829.1"/>
    <property type="molecule type" value="Genomic_DNA"/>
</dbReference>
<feature type="region of interest" description="Disordered" evidence="1">
    <location>
        <begin position="43"/>
        <end position="63"/>
    </location>
</feature>
<evidence type="ECO:0000256" key="1">
    <source>
        <dbReference type="SAM" id="MobiDB-lite"/>
    </source>
</evidence>
<feature type="region of interest" description="Disordered" evidence="1">
    <location>
        <begin position="1"/>
        <end position="29"/>
    </location>
</feature>
<dbReference type="WBParaSite" id="EVEC_0000226401-mRNA-1">
    <property type="protein sequence ID" value="EVEC_0000226401-mRNA-1"/>
    <property type="gene ID" value="EVEC_0000226401"/>
</dbReference>
<dbReference type="Proteomes" id="UP000274131">
    <property type="component" value="Unassembled WGS sequence"/>
</dbReference>
<accession>A0A0N4UXJ9</accession>
<reference evidence="4" key="1">
    <citation type="submission" date="2017-02" db="UniProtKB">
        <authorList>
            <consortium name="WormBaseParasite"/>
        </authorList>
    </citation>
    <scope>IDENTIFICATION</scope>
</reference>
<evidence type="ECO:0000313" key="2">
    <source>
        <dbReference type="EMBL" id="VDD86829.1"/>
    </source>
</evidence>
<gene>
    <name evidence="2" type="ORF">EVEC_LOCUS1972</name>
</gene>
<evidence type="ECO:0000313" key="4">
    <source>
        <dbReference type="WBParaSite" id="EVEC_0000226401-mRNA-1"/>
    </source>
</evidence>
<protein>
    <submittedName>
        <fullName evidence="4">Integrase</fullName>
    </submittedName>
</protein>
<organism evidence="4">
    <name type="scientific">Enterobius vermicularis</name>
    <name type="common">Human pinworm</name>
    <dbReference type="NCBI Taxonomy" id="51028"/>
    <lineage>
        <taxon>Eukaryota</taxon>
        <taxon>Metazoa</taxon>
        <taxon>Ecdysozoa</taxon>
        <taxon>Nematoda</taxon>
        <taxon>Chromadorea</taxon>
        <taxon>Rhabditida</taxon>
        <taxon>Spirurina</taxon>
        <taxon>Oxyuridomorpha</taxon>
        <taxon>Oxyuroidea</taxon>
        <taxon>Oxyuridae</taxon>
        <taxon>Enterobius</taxon>
    </lineage>
</organism>
<keyword evidence="3" id="KW-1185">Reference proteome</keyword>